<evidence type="ECO:0000313" key="1">
    <source>
        <dbReference type="EMBL" id="KAJ3048871.1"/>
    </source>
</evidence>
<dbReference type="AlphaFoldDB" id="A0AAD5WZZ1"/>
<accession>A0AAD5WZZ1</accession>
<name>A0AAD5WZZ1_9FUNG</name>
<reference evidence="1" key="1">
    <citation type="submission" date="2020-05" db="EMBL/GenBank/DDBJ databases">
        <title>Phylogenomic resolution of chytrid fungi.</title>
        <authorList>
            <person name="Stajich J.E."/>
            <person name="Amses K."/>
            <person name="Simmons R."/>
            <person name="Seto K."/>
            <person name="Myers J."/>
            <person name="Bonds A."/>
            <person name="Quandt C.A."/>
            <person name="Barry K."/>
            <person name="Liu P."/>
            <person name="Grigoriev I."/>
            <person name="Longcore J.E."/>
            <person name="James T.Y."/>
        </authorList>
    </citation>
    <scope>NUCLEOTIDE SEQUENCE</scope>
    <source>
        <strain evidence="1">JEL0318</strain>
    </source>
</reference>
<keyword evidence="2" id="KW-1185">Reference proteome</keyword>
<protein>
    <submittedName>
        <fullName evidence="1">Uncharacterized protein</fullName>
    </submittedName>
</protein>
<evidence type="ECO:0000313" key="2">
    <source>
        <dbReference type="Proteomes" id="UP001212841"/>
    </source>
</evidence>
<sequence length="186" mass="20616">MSALASSTSSPPYPRAEPPTRVAESLLAEELHFFQFVDNVFQESSLTTGKTSGAVKRKVTDSEWEQRQLKMFDMVASLIAGSDVAAVYYNTHTATLYVAANYGSHAVCRTAETLISGVVRVVNAGPSAAMKGYLDELYRSVYTTNQQSLTKKIRRQMNLIRDYDACETLDSFTEKWIAKGRIAPIE</sequence>
<dbReference type="Proteomes" id="UP001212841">
    <property type="component" value="Unassembled WGS sequence"/>
</dbReference>
<comment type="caution">
    <text evidence="1">The sequence shown here is derived from an EMBL/GenBank/DDBJ whole genome shotgun (WGS) entry which is preliminary data.</text>
</comment>
<organism evidence="1 2">
    <name type="scientific">Rhizophlyctis rosea</name>
    <dbReference type="NCBI Taxonomy" id="64517"/>
    <lineage>
        <taxon>Eukaryota</taxon>
        <taxon>Fungi</taxon>
        <taxon>Fungi incertae sedis</taxon>
        <taxon>Chytridiomycota</taxon>
        <taxon>Chytridiomycota incertae sedis</taxon>
        <taxon>Chytridiomycetes</taxon>
        <taxon>Rhizophlyctidales</taxon>
        <taxon>Rhizophlyctidaceae</taxon>
        <taxon>Rhizophlyctis</taxon>
    </lineage>
</organism>
<proteinExistence type="predicted"/>
<gene>
    <name evidence="1" type="ORF">HK097_010129</name>
</gene>
<dbReference type="EMBL" id="JADGJD010000725">
    <property type="protein sequence ID" value="KAJ3048871.1"/>
    <property type="molecule type" value="Genomic_DNA"/>
</dbReference>